<evidence type="ECO:0000313" key="1">
    <source>
        <dbReference type="EMBL" id="KAF8484699.1"/>
    </source>
</evidence>
<dbReference type="OrthoDB" id="3229881at2759"/>
<accession>A0A9P5N2G1</accession>
<reference evidence="1" key="2">
    <citation type="journal article" date="2020" name="Nat. Commun.">
        <title>Large-scale genome sequencing of mycorrhizal fungi provides insights into the early evolution of symbiotic traits.</title>
        <authorList>
            <person name="Miyauchi S."/>
            <person name="Kiss E."/>
            <person name="Kuo A."/>
            <person name="Drula E."/>
            <person name="Kohler A."/>
            <person name="Sanchez-Garcia M."/>
            <person name="Morin E."/>
            <person name="Andreopoulos B."/>
            <person name="Barry K.W."/>
            <person name="Bonito G."/>
            <person name="Buee M."/>
            <person name="Carver A."/>
            <person name="Chen C."/>
            <person name="Cichocki N."/>
            <person name="Clum A."/>
            <person name="Culley D."/>
            <person name="Crous P.W."/>
            <person name="Fauchery L."/>
            <person name="Girlanda M."/>
            <person name="Hayes R.D."/>
            <person name="Keri Z."/>
            <person name="LaButti K."/>
            <person name="Lipzen A."/>
            <person name="Lombard V."/>
            <person name="Magnuson J."/>
            <person name="Maillard F."/>
            <person name="Murat C."/>
            <person name="Nolan M."/>
            <person name="Ohm R.A."/>
            <person name="Pangilinan J."/>
            <person name="Pereira M.F."/>
            <person name="Perotto S."/>
            <person name="Peter M."/>
            <person name="Pfister S."/>
            <person name="Riley R."/>
            <person name="Sitrit Y."/>
            <person name="Stielow J.B."/>
            <person name="Szollosi G."/>
            <person name="Zifcakova L."/>
            <person name="Stursova M."/>
            <person name="Spatafora J.W."/>
            <person name="Tedersoo L."/>
            <person name="Vaario L.M."/>
            <person name="Yamada A."/>
            <person name="Yan M."/>
            <person name="Wang P."/>
            <person name="Xu J."/>
            <person name="Bruns T."/>
            <person name="Baldrian P."/>
            <person name="Vilgalys R."/>
            <person name="Dunand C."/>
            <person name="Henrissat B."/>
            <person name="Grigoriev I.V."/>
            <person name="Hibbett D."/>
            <person name="Nagy L.G."/>
            <person name="Martin F.M."/>
        </authorList>
    </citation>
    <scope>NUCLEOTIDE SEQUENCE</scope>
    <source>
        <strain evidence="1">Prilba</strain>
    </source>
</reference>
<dbReference type="EMBL" id="WHVB01000003">
    <property type="protein sequence ID" value="KAF8484699.1"/>
    <property type="molecule type" value="Genomic_DNA"/>
</dbReference>
<sequence length="208" mass="22531">MMMFSKLPAFFGIVGTVTLAIATLALQVHAHPVWHDFDSRNSLDSFITGSSYLLAGGVKFGVPYYLTTPSPTGSTGNLTVSFLSSPDGAPLFSVHNGQLYHHANESHFLYVNALNATQDMHGSLLFRLTLADQRDGLLDAVWRWRGAFLYLDHGGRSNHGLYYKCASGDGEGVYTSFDFISTPEGCGVVTLHSSNVDAKQPGQRPLSA</sequence>
<dbReference type="Proteomes" id="UP000759537">
    <property type="component" value="Unassembled WGS sequence"/>
</dbReference>
<proteinExistence type="predicted"/>
<organism evidence="1 2">
    <name type="scientific">Russula ochroleuca</name>
    <dbReference type="NCBI Taxonomy" id="152965"/>
    <lineage>
        <taxon>Eukaryota</taxon>
        <taxon>Fungi</taxon>
        <taxon>Dikarya</taxon>
        <taxon>Basidiomycota</taxon>
        <taxon>Agaricomycotina</taxon>
        <taxon>Agaricomycetes</taxon>
        <taxon>Russulales</taxon>
        <taxon>Russulaceae</taxon>
        <taxon>Russula</taxon>
    </lineage>
</organism>
<comment type="caution">
    <text evidence="1">The sequence shown here is derived from an EMBL/GenBank/DDBJ whole genome shotgun (WGS) entry which is preliminary data.</text>
</comment>
<gene>
    <name evidence="1" type="ORF">DFH94DRAFT_244294</name>
</gene>
<keyword evidence="2" id="KW-1185">Reference proteome</keyword>
<name>A0A9P5N2G1_9AGAM</name>
<reference evidence="1" key="1">
    <citation type="submission" date="2019-10" db="EMBL/GenBank/DDBJ databases">
        <authorList>
            <consortium name="DOE Joint Genome Institute"/>
            <person name="Kuo A."/>
            <person name="Miyauchi S."/>
            <person name="Kiss E."/>
            <person name="Drula E."/>
            <person name="Kohler A."/>
            <person name="Sanchez-Garcia M."/>
            <person name="Andreopoulos B."/>
            <person name="Barry K.W."/>
            <person name="Bonito G."/>
            <person name="Buee M."/>
            <person name="Carver A."/>
            <person name="Chen C."/>
            <person name="Cichocki N."/>
            <person name="Clum A."/>
            <person name="Culley D."/>
            <person name="Crous P.W."/>
            <person name="Fauchery L."/>
            <person name="Girlanda M."/>
            <person name="Hayes R."/>
            <person name="Keri Z."/>
            <person name="LaButti K."/>
            <person name="Lipzen A."/>
            <person name="Lombard V."/>
            <person name="Magnuson J."/>
            <person name="Maillard F."/>
            <person name="Morin E."/>
            <person name="Murat C."/>
            <person name="Nolan M."/>
            <person name="Ohm R."/>
            <person name="Pangilinan J."/>
            <person name="Pereira M."/>
            <person name="Perotto S."/>
            <person name="Peter M."/>
            <person name="Riley R."/>
            <person name="Sitrit Y."/>
            <person name="Stielow B."/>
            <person name="Szollosi G."/>
            <person name="Zifcakova L."/>
            <person name="Stursova M."/>
            <person name="Spatafora J.W."/>
            <person name="Tedersoo L."/>
            <person name="Vaario L.-M."/>
            <person name="Yamada A."/>
            <person name="Yan M."/>
            <person name="Wang P."/>
            <person name="Xu J."/>
            <person name="Bruns T."/>
            <person name="Baldrian P."/>
            <person name="Vilgalys R."/>
            <person name="Henrissat B."/>
            <person name="Grigoriev I.V."/>
            <person name="Hibbett D."/>
            <person name="Nagy L.G."/>
            <person name="Martin F.M."/>
        </authorList>
    </citation>
    <scope>NUCLEOTIDE SEQUENCE</scope>
    <source>
        <strain evidence="1">Prilba</strain>
    </source>
</reference>
<evidence type="ECO:0000313" key="2">
    <source>
        <dbReference type="Proteomes" id="UP000759537"/>
    </source>
</evidence>
<dbReference type="AlphaFoldDB" id="A0A9P5N2G1"/>
<protein>
    <submittedName>
        <fullName evidence="1">Uncharacterized protein</fullName>
    </submittedName>
</protein>